<reference evidence="1 2" key="1">
    <citation type="journal article" date="2018" name="Front. Plant Sci.">
        <title>Red Clover (Trifolium pratense) and Zigzag Clover (T. medium) - A Picture of Genomic Similarities and Differences.</title>
        <authorList>
            <person name="Dluhosova J."/>
            <person name="Istvanek J."/>
            <person name="Nedelnik J."/>
            <person name="Repkova J."/>
        </authorList>
    </citation>
    <scope>NUCLEOTIDE SEQUENCE [LARGE SCALE GENOMIC DNA]</scope>
    <source>
        <strain evidence="2">cv. 10/8</strain>
        <tissue evidence="1">Leaf</tissue>
    </source>
</reference>
<feature type="non-terminal residue" evidence="1">
    <location>
        <position position="1"/>
    </location>
</feature>
<dbReference type="EMBL" id="LXQA010761484">
    <property type="protein sequence ID" value="MCI69710.1"/>
    <property type="molecule type" value="Genomic_DNA"/>
</dbReference>
<keyword evidence="2" id="KW-1185">Reference proteome</keyword>
<evidence type="ECO:0000313" key="2">
    <source>
        <dbReference type="Proteomes" id="UP000265520"/>
    </source>
</evidence>
<dbReference type="AlphaFoldDB" id="A0A392UBB6"/>
<protein>
    <submittedName>
        <fullName evidence="1">Uncharacterized protein</fullName>
    </submittedName>
</protein>
<sequence>KDGDATEDGVGGVPCDLALGGLTDQALRISESDVRGGVRLPCSLAMISTRSCCDTPAQE</sequence>
<accession>A0A392UBB6</accession>
<dbReference type="Proteomes" id="UP000265520">
    <property type="component" value="Unassembled WGS sequence"/>
</dbReference>
<name>A0A392UBB6_9FABA</name>
<evidence type="ECO:0000313" key="1">
    <source>
        <dbReference type="EMBL" id="MCI69710.1"/>
    </source>
</evidence>
<organism evidence="1 2">
    <name type="scientific">Trifolium medium</name>
    <dbReference type="NCBI Taxonomy" id="97028"/>
    <lineage>
        <taxon>Eukaryota</taxon>
        <taxon>Viridiplantae</taxon>
        <taxon>Streptophyta</taxon>
        <taxon>Embryophyta</taxon>
        <taxon>Tracheophyta</taxon>
        <taxon>Spermatophyta</taxon>
        <taxon>Magnoliopsida</taxon>
        <taxon>eudicotyledons</taxon>
        <taxon>Gunneridae</taxon>
        <taxon>Pentapetalae</taxon>
        <taxon>rosids</taxon>
        <taxon>fabids</taxon>
        <taxon>Fabales</taxon>
        <taxon>Fabaceae</taxon>
        <taxon>Papilionoideae</taxon>
        <taxon>50 kb inversion clade</taxon>
        <taxon>NPAAA clade</taxon>
        <taxon>Hologalegina</taxon>
        <taxon>IRL clade</taxon>
        <taxon>Trifolieae</taxon>
        <taxon>Trifolium</taxon>
    </lineage>
</organism>
<proteinExistence type="predicted"/>
<comment type="caution">
    <text evidence="1">The sequence shown here is derived from an EMBL/GenBank/DDBJ whole genome shotgun (WGS) entry which is preliminary data.</text>
</comment>